<dbReference type="Proteomes" id="UP000245207">
    <property type="component" value="Unassembled WGS sequence"/>
</dbReference>
<gene>
    <name evidence="2" type="ORF">CTI12_AA503600</name>
</gene>
<feature type="region of interest" description="Disordered" evidence="1">
    <location>
        <begin position="56"/>
        <end position="85"/>
    </location>
</feature>
<dbReference type="EMBL" id="PKPP01010022">
    <property type="protein sequence ID" value="PWA46974.1"/>
    <property type="molecule type" value="Genomic_DNA"/>
</dbReference>
<organism evidence="2 3">
    <name type="scientific">Artemisia annua</name>
    <name type="common">Sweet wormwood</name>
    <dbReference type="NCBI Taxonomy" id="35608"/>
    <lineage>
        <taxon>Eukaryota</taxon>
        <taxon>Viridiplantae</taxon>
        <taxon>Streptophyta</taxon>
        <taxon>Embryophyta</taxon>
        <taxon>Tracheophyta</taxon>
        <taxon>Spermatophyta</taxon>
        <taxon>Magnoliopsida</taxon>
        <taxon>eudicotyledons</taxon>
        <taxon>Gunneridae</taxon>
        <taxon>Pentapetalae</taxon>
        <taxon>asterids</taxon>
        <taxon>campanulids</taxon>
        <taxon>Asterales</taxon>
        <taxon>Asteraceae</taxon>
        <taxon>Asteroideae</taxon>
        <taxon>Anthemideae</taxon>
        <taxon>Artemisiinae</taxon>
        <taxon>Artemisia</taxon>
    </lineage>
</organism>
<accession>A0A2U1LDC9</accession>
<protein>
    <submittedName>
        <fullName evidence="2">Uncharacterized protein</fullName>
    </submittedName>
</protein>
<reference evidence="2 3" key="1">
    <citation type="journal article" date="2018" name="Mol. Plant">
        <title>The genome of Artemisia annua provides insight into the evolution of Asteraceae family and artemisinin biosynthesis.</title>
        <authorList>
            <person name="Shen Q."/>
            <person name="Zhang L."/>
            <person name="Liao Z."/>
            <person name="Wang S."/>
            <person name="Yan T."/>
            <person name="Shi P."/>
            <person name="Liu M."/>
            <person name="Fu X."/>
            <person name="Pan Q."/>
            <person name="Wang Y."/>
            <person name="Lv Z."/>
            <person name="Lu X."/>
            <person name="Zhang F."/>
            <person name="Jiang W."/>
            <person name="Ma Y."/>
            <person name="Chen M."/>
            <person name="Hao X."/>
            <person name="Li L."/>
            <person name="Tang Y."/>
            <person name="Lv G."/>
            <person name="Zhou Y."/>
            <person name="Sun X."/>
            <person name="Brodelius P.E."/>
            <person name="Rose J.K.C."/>
            <person name="Tang K."/>
        </authorList>
    </citation>
    <scope>NUCLEOTIDE SEQUENCE [LARGE SCALE GENOMIC DNA]</scope>
    <source>
        <strain evidence="3">cv. Huhao1</strain>
        <tissue evidence="2">Leaf</tissue>
    </source>
</reference>
<feature type="region of interest" description="Disordered" evidence="1">
    <location>
        <begin position="1"/>
        <end position="28"/>
    </location>
</feature>
<comment type="caution">
    <text evidence="2">The sequence shown here is derived from an EMBL/GenBank/DDBJ whole genome shotgun (WGS) entry which is preliminary data.</text>
</comment>
<dbReference type="AlphaFoldDB" id="A0A2U1LDC9"/>
<feature type="compositionally biased region" description="Basic residues" evidence="1">
    <location>
        <begin position="1"/>
        <end position="10"/>
    </location>
</feature>
<proteinExistence type="predicted"/>
<evidence type="ECO:0000256" key="1">
    <source>
        <dbReference type="SAM" id="MobiDB-lite"/>
    </source>
</evidence>
<keyword evidence="3" id="KW-1185">Reference proteome</keyword>
<evidence type="ECO:0000313" key="3">
    <source>
        <dbReference type="Proteomes" id="UP000245207"/>
    </source>
</evidence>
<evidence type="ECO:0000313" key="2">
    <source>
        <dbReference type="EMBL" id="PWA46974.1"/>
    </source>
</evidence>
<name>A0A2U1LDC9_ARTAN</name>
<sequence length="103" mass="11676">MAPKRQRRPINKSPMSGSFKTPKKAKKPTIVGESLVFQQIVTQQLEALMPEIVNHEMAPKRPRRPINRSPMSGFFKTPKKAKKPTIVGESPVFQQIINQQLEA</sequence>